<dbReference type="EMBL" id="CP061799">
    <property type="protein sequence ID" value="QTA80255.1"/>
    <property type="molecule type" value="Genomic_DNA"/>
</dbReference>
<proteinExistence type="predicted"/>
<keyword evidence="2" id="KW-1185">Reference proteome</keyword>
<gene>
    <name evidence="1" type="ORF">dnl_25510</name>
</gene>
<protein>
    <submittedName>
        <fullName evidence="1">Uncharacterized protein</fullName>
    </submittedName>
</protein>
<dbReference type="RefSeq" id="WP_207691922.1">
    <property type="nucleotide sequence ID" value="NZ_CP061799.1"/>
</dbReference>
<organism evidence="1 2">
    <name type="scientific">Desulfonema limicola</name>
    <dbReference type="NCBI Taxonomy" id="45656"/>
    <lineage>
        <taxon>Bacteria</taxon>
        <taxon>Pseudomonadati</taxon>
        <taxon>Thermodesulfobacteriota</taxon>
        <taxon>Desulfobacteria</taxon>
        <taxon>Desulfobacterales</taxon>
        <taxon>Desulfococcaceae</taxon>
        <taxon>Desulfonema</taxon>
    </lineage>
</organism>
<evidence type="ECO:0000313" key="2">
    <source>
        <dbReference type="Proteomes" id="UP000663720"/>
    </source>
</evidence>
<accession>A0A975B802</accession>
<dbReference type="Proteomes" id="UP000663720">
    <property type="component" value="Chromosome"/>
</dbReference>
<dbReference type="AlphaFoldDB" id="A0A975B802"/>
<reference evidence="1" key="1">
    <citation type="journal article" date="2021" name="Microb. Physiol.">
        <title>Proteogenomic Insights into the Physiology of Marine, Sulfate-Reducing, Filamentous Desulfonema limicola and Desulfonema magnum.</title>
        <authorList>
            <person name="Schnaars V."/>
            <person name="Wohlbrand L."/>
            <person name="Scheve S."/>
            <person name="Hinrichs C."/>
            <person name="Reinhardt R."/>
            <person name="Rabus R."/>
        </authorList>
    </citation>
    <scope>NUCLEOTIDE SEQUENCE</scope>
    <source>
        <strain evidence="1">5ac10</strain>
    </source>
</reference>
<name>A0A975B802_9BACT</name>
<sequence>MRKHTIQYTTQLDALIAVTKRLSSYESQNQMESEKFIEQYRKGQLSDDIPCTSLHTI</sequence>
<evidence type="ECO:0000313" key="1">
    <source>
        <dbReference type="EMBL" id="QTA80255.1"/>
    </source>
</evidence>
<dbReference type="KEGG" id="dli:dnl_25510"/>